<evidence type="ECO:0000259" key="2">
    <source>
        <dbReference type="Pfam" id="PF13229"/>
    </source>
</evidence>
<dbReference type="InterPro" id="IPR012334">
    <property type="entry name" value="Pectin_lyas_fold"/>
</dbReference>
<sequence length="353" mass="36354">MTKWHIASMACIAALIGVGLGAAPQAAAHHRTHVVFPGQSIQKAVDAAAAGDTVLVTSGKFRESVRVSTPGITLRGMGRGTVVSPPATKAAGGCADGNGICVIGTKDSKVEDVTVAALTVTGFTGSGVFAQDTDGLTVRHVTAVKNGVWGIAQERSVRGVFRKNTARDNGDAGLFLANTIKAEQGATDSGGTVVAHNRLEGNRIGLTVRRLRNLTVADNHLTGNCAGVFVVGDENKPRAGALTVRDNLIDRNNKSCPKTARLDALQGIGIVLTGTEDALVTRNRILGNVGASPLSGGIVVWKSFVGTTSQRNRITDNLLEANSPADIVNTDTAGKGNTFTGNTCRASKPAGLC</sequence>
<proteinExistence type="predicted"/>
<dbReference type="EMBL" id="JARAWN010000101">
    <property type="protein sequence ID" value="MDX3131665.1"/>
    <property type="molecule type" value="Genomic_DNA"/>
</dbReference>
<evidence type="ECO:0000313" key="4">
    <source>
        <dbReference type="Proteomes" id="UP001273589"/>
    </source>
</evidence>
<protein>
    <submittedName>
        <fullName evidence="3">Right-handed parallel beta-helix repeat-containing protein</fullName>
    </submittedName>
</protein>
<evidence type="ECO:0000313" key="3">
    <source>
        <dbReference type="EMBL" id="MDX3131665.1"/>
    </source>
</evidence>
<dbReference type="Gene3D" id="2.160.20.10">
    <property type="entry name" value="Single-stranded right-handed beta-helix, Pectin lyase-like"/>
    <property type="match status" value="1"/>
</dbReference>
<name>A0AAJ2PQP3_9ACTN</name>
<feature type="signal peptide" evidence="1">
    <location>
        <begin position="1"/>
        <end position="22"/>
    </location>
</feature>
<reference evidence="3" key="1">
    <citation type="journal article" date="2023" name="Microb. Genom.">
        <title>Mesoterricola silvestris gen. nov., sp. nov., Mesoterricola sediminis sp. nov., Geothrix oryzae sp. nov., Geothrix edaphica sp. nov., Geothrix rubra sp. nov., and Geothrix limicola sp. nov., six novel members of Acidobacteriota isolated from soils.</title>
        <authorList>
            <person name="Weisberg A.J."/>
            <person name="Pearce E."/>
            <person name="Kramer C.G."/>
            <person name="Chang J.H."/>
            <person name="Clarke C.R."/>
        </authorList>
    </citation>
    <scope>NUCLEOTIDE SEQUENCE</scope>
    <source>
        <strain evidence="3">ND06-05F</strain>
    </source>
</reference>
<dbReference type="InterPro" id="IPR011050">
    <property type="entry name" value="Pectin_lyase_fold/virulence"/>
</dbReference>
<dbReference type="AlphaFoldDB" id="A0AAJ2PQP3"/>
<comment type="caution">
    <text evidence="3">The sequence shown here is derived from an EMBL/GenBank/DDBJ whole genome shotgun (WGS) entry which is preliminary data.</text>
</comment>
<dbReference type="SUPFAM" id="SSF51126">
    <property type="entry name" value="Pectin lyase-like"/>
    <property type="match status" value="1"/>
</dbReference>
<organism evidence="3 4">
    <name type="scientific">Streptomyces europaeiscabiei</name>
    <dbReference type="NCBI Taxonomy" id="146819"/>
    <lineage>
        <taxon>Bacteria</taxon>
        <taxon>Bacillati</taxon>
        <taxon>Actinomycetota</taxon>
        <taxon>Actinomycetes</taxon>
        <taxon>Kitasatosporales</taxon>
        <taxon>Streptomycetaceae</taxon>
        <taxon>Streptomyces</taxon>
    </lineage>
</organism>
<dbReference type="Proteomes" id="UP001273589">
    <property type="component" value="Unassembled WGS sequence"/>
</dbReference>
<feature type="domain" description="Right handed beta helix" evidence="2">
    <location>
        <begin position="97"/>
        <end position="235"/>
    </location>
</feature>
<dbReference type="Pfam" id="PF13229">
    <property type="entry name" value="Beta_helix"/>
    <property type="match status" value="1"/>
</dbReference>
<accession>A0AAJ2PQP3</accession>
<dbReference type="InterPro" id="IPR006626">
    <property type="entry name" value="PbH1"/>
</dbReference>
<gene>
    <name evidence="3" type="ORF">PV367_18155</name>
</gene>
<feature type="chain" id="PRO_5042532474" evidence="1">
    <location>
        <begin position="23"/>
        <end position="353"/>
    </location>
</feature>
<dbReference type="RefSeq" id="WP_319692860.1">
    <property type="nucleotide sequence ID" value="NZ_JARAWN010000101.1"/>
</dbReference>
<evidence type="ECO:0000256" key="1">
    <source>
        <dbReference type="SAM" id="SignalP"/>
    </source>
</evidence>
<keyword evidence="1" id="KW-0732">Signal</keyword>
<dbReference type="InterPro" id="IPR039448">
    <property type="entry name" value="Beta_helix"/>
</dbReference>
<dbReference type="SMART" id="SM00710">
    <property type="entry name" value="PbH1"/>
    <property type="match status" value="6"/>
</dbReference>